<dbReference type="CTD" id="20238640"/>
<feature type="region of interest" description="Disordered" evidence="1">
    <location>
        <begin position="1"/>
        <end position="235"/>
    </location>
</feature>
<feature type="compositionally biased region" description="Polar residues" evidence="1">
    <location>
        <begin position="192"/>
        <end position="227"/>
    </location>
</feature>
<organism evidence="2 3">
    <name type="scientific">Lottia gigantea</name>
    <name type="common">Giant owl limpet</name>
    <dbReference type="NCBI Taxonomy" id="225164"/>
    <lineage>
        <taxon>Eukaryota</taxon>
        <taxon>Metazoa</taxon>
        <taxon>Spiralia</taxon>
        <taxon>Lophotrochozoa</taxon>
        <taxon>Mollusca</taxon>
        <taxon>Gastropoda</taxon>
        <taxon>Patellogastropoda</taxon>
        <taxon>Lottioidea</taxon>
        <taxon>Lottiidae</taxon>
        <taxon>Lottia</taxon>
    </lineage>
</organism>
<feature type="compositionally biased region" description="Acidic residues" evidence="1">
    <location>
        <begin position="76"/>
        <end position="107"/>
    </location>
</feature>
<protein>
    <submittedName>
        <fullName evidence="2">Uncharacterized protein</fullName>
    </submittedName>
</protein>
<dbReference type="OMA" id="YWIPNRE"/>
<evidence type="ECO:0000313" key="2">
    <source>
        <dbReference type="EMBL" id="ESO94474.1"/>
    </source>
</evidence>
<sequence>MEVSELVETTKLASLCDVPVDQGKGKGPARPTSLKREGNNPDGWTKPRRSVQFPSDDNLVFIKEIPPRGFFGSDVSESDDSEGDDNESEEEESGNDDDEDDDEDSDVPENKPGRANPKAKVIPGTQRSYIWPRVEPNKPTPAPIKSPIQLNEKSGKKSVSAKRPRLLSRSQRRGNRMENGSRASNKFRKNHINSPTVMKPTISSKTKQTTRNQNVKPTALGKQSNSPKYPAKITIDSPIPVTNETRSSDDNNVLYNYYVSGKMCQVKGFIFPLDHNESTIDYLPSVSGMDFKPFSRHRRHNAWQLANGTLDSTLFHTPSIAPMWENIQTVSIAKLKSRKHDS</sequence>
<dbReference type="RefSeq" id="XP_009054758.1">
    <property type="nucleotide sequence ID" value="XM_009056510.1"/>
</dbReference>
<keyword evidence="3" id="KW-1185">Reference proteome</keyword>
<dbReference type="Proteomes" id="UP000030746">
    <property type="component" value="Unassembled WGS sequence"/>
</dbReference>
<name>V4BZA6_LOTGI</name>
<evidence type="ECO:0000313" key="3">
    <source>
        <dbReference type="Proteomes" id="UP000030746"/>
    </source>
</evidence>
<accession>V4BZA6</accession>
<dbReference type="OrthoDB" id="10337345at2759"/>
<dbReference type="AlphaFoldDB" id="V4BZA6"/>
<dbReference type="HOGENOM" id="CLU_812072_0_0_1"/>
<feature type="compositionally biased region" description="Basic residues" evidence="1">
    <location>
        <begin position="159"/>
        <end position="174"/>
    </location>
</feature>
<dbReference type="EMBL" id="KB201802">
    <property type="protein sequence ID" value="ESO94474.1"/>
    <property type="molecule type" value="Genomic_DNA"/>
</dbReference>
<dbReference type="KEGG" id="lgi:LOTGIDRAFT_161171"/>
<evidence type="ECO:0000256" key="1">
    <source>
        <dbReference type="SAM" id="MobiDB-lite"/>
    </source>
</evidence>
<proteinExistence type="predicted"/>
<gene>
    <name evidence="2" type="ORF">LOTGIDRAFT_161171</name>
</gene>
<dbReference type="GeneID" id="20238640"/>
<reference evidence="2 3" key="1">
    <citation type="journal article" date="2013" name="Nature">
        <title>Insights into bilaterian evolution from three spiralian genomes.</title>
        <authorList>
            <person name="Simakov O."/>
            <person name="Marletaz F."/>
            <person name="Cho S.J."/>
            <person name="Edsinger-Gonzales E."/>
            <person name="Havlak P."/>
            <person name="Hellsten U."/>
            <person name="Kuo D.H."/>
            <person name="Larsson T."/>
            <person name="Lv J."/>
            <person name="Arendt D."/>
            <person name="Savage R."/>
            <person name="Osoegawa K."/>
            <person name="de Jong P."/>
            <person name="Grimwood J."/>
            <person name="Chapman J.A."/>
            <person name="Shapiro H."/>
            <person name="Aerts A."/>
            <person name="Otillar R.P."/>
            <person name="Terry A.Y."/>
            <person name="Boore J.L."/>
            <person name="Grigoriev I.V."/>
            <person name="Lindberg D.R."/>
            <person name="Seaver E.C."/>
            <person name="Weisblat D.A."/>
            <person name="Putnam N.H."/>
            <person name="Rokhsar D.S."/>
        </authorList>
    </citation>
    <scope>NUCLEOTIDE SEQUENCE [LARGE SCALE GENOMIC DNA]</scope>
</reference>